<feature type="transmembrane region" description="Helical" evidence="1">
    <location>
        <begin position="56"/>
        <end position="74"/>
    </location>
</feature>
<evidence type="ECO:0000313" key="2">
    <source>
        <dbReference type="EMBL" id="NEX20073.1"/>
    </source>
</evidence>
<sequence>MEILIVVVSLAALVSFLWLVVVAFKTHVLWGLACLFLPFATLIFAILNWDRAAKPFLTHVASSALIFAVAWSYFASVMPMLDADAMQLQAQNIQEVQQQILRRVQNGEMTEDEAKAEMQLAMQAALKHQPYRPSFMGQERAVAAVKIEAKDRADMTPEAINARIEDAIAREDARRAQAAAEAAAAVPKKPTYVRRFVAKDVSSAGQDIGKAVSLTTINGLERSGDLVDISRKGELIVEQRAHGGKILYTIGPDLVGNYKVQEWIER</sequence>
<proteinExistence type="predicted"/>
<gene>
    <name evidence="2" type="ORF">G3480_07050</name>
</gene>
<keyword evidence="1" id="KW-1133">Transmembrane helix</keyword>
<accession>A0A6P1DSB9</accession>
<evidence type="ECO:0000256" key="1">
    <source>
        <dbReference type="SAM" id="Phobius"/>
    </source>
</evidence>
<organism evidence="2 3">
    <name type="scientific">Thiorhodococcus mannitoliphagus</name>
    <dbReference type="NCBI Taxonomy" id="329406"/>
    <lineage>
        <taxon>Bacteria</taxon>
        <taxon>Pseudomonadati</taxon>
        <taxon>Pseudomonadota</taxon>
        <taxon>Gammaproteobacteria</taxon>
        <taxon>Chromatiales</taxon>
        <taxon>Chromatiaceae</taxon>
        <taxon>Thiorhodococcus</taxon>
    </lineage>
</organism>
<dbReference type="Proteomes" id="UP000471640">
    <property type="component" value="Unassembled WGS sequence"/>
</dbReference>
<keyword evidence="1" id="KW-0472">Membrane</keyword>
<reference evidence="3" key="1">
    <citation type="journal article" date="2020" name="Microbiol. Resour. Announc.">
        <title>Draft Genome Sequences of Thiorhodococcus mannitoliphagus and Thiorhodococcus minor, Purple Sulfur Photosynthetic Bacteria in the Gammaproteobacterial Family Chromatiaceae.</title>
        <authorList>
            <person name="Aviles F.A."/>
            <person name="Meyer T.E."/>
            <person name="Kyndt J.A."/>
        </authorList>
    </citation>
    <scope>NUCLEOTIDE SEQUENCE [LARGE SCALE GENOMIC DNA]</scope>
    <source>
        <strain evidence="3">DSM 18266</strain>
    </source>
</reference>
<evidence type="ECO:0000313" key="3">
    <source>
        <dbReference type="Proteomes" id="UP000471640"/>
    </source>
</evidence>
<keyword evidence="3" id="KW-1185">Reference proteome</keyword>
<dbReference type="AlphaFoldDB" id="A0A6P1DSB9"/>
<name>A0A6P1DSB9_9GAMM</name>
<feature type="transmembrane region" description="Helical" evidence="1">
    <location>
        <begin position="29"/>
        <end position="49"/>
    </location>
</feature>
<protein>
    <submittedName>
        <fullName evidence="2">Cytochrome d ubiquinol oxidase subunit II</fullName>
    </submittedName>
</protein>
<keyword evidence="1" id="KW-0812">Transmembrane</keyword>
<comment type="caution">
    <text evidence="2">The sequence shown here is derived from an EMBL/GenBank/DDBJ whole genome shotgun (WGS) entry which is preliminary data.</text>
</comment>
<dbReference type="RefSeq" id="WP_164653094.1">
    <property type="nucleotide sequence ID" value="NZ_JAAIJR010000021.1"/>
</dbReference>
<dbReference type="EMBL" id="JAAIJR010000021">
    <property type="protein sequence ID" value="NEX20073.1"/>
    <property type="molecule type" value="Genomic_DNA"/>
</dbReference>
<reference evidence="2 3" key="2">
    <citation type="submission" date="2020-02" db="EMBL/GenBank/DDBJ databases">
        <title>Genome sequences of Thiorhodococcus mannitoliphagus and Thiorhodococcus minor, purple sulfur photosynthetic bacteria in the gammaproteobacterial family, Chromatiaceae.</title>
        <authorList>
            <person name="Aviles F.A."/>
            <person name="Meyer T.E."/>
            <person name="Kyndt J.A."/>
        </authorList>
    </citation>
    <scope>NUCLEOTIDE SEQUENCE [LARGE SCALE GENOMIC DNA]</scope>
    <source>
        <strain evidence="2 3">DSM 18266</strain>
    </source>
</reference>